<comment type="caution">
    <text evidence="2">The sequence shown here is derived from an EMBL/GenBank/DDBJ whole genome shotgun (WGS) entry which is preliminary data.</text>
</comment>
<evidence type="ECO:0000313" key="2">
    <source>
        <dbReference type="EMBL" id="KAH1031276.1"/>
    </source>
</evidence>
<organism evidence="2 3">
    <name type="scientific">Gossypium stocksii</name>
    <dbReference type="NCBI Taxonomy" id="47602"/>
    <lineage>
        <taxon>Eukaryota</taxon>
        <taxon>Viridiplantae</taxon>
        <taxon>Streptophyta</taxon>
        <taxon>Embryophyta</taxon>
        <taxon>Tracheophyta</taxon>
        <taxon>Spermatophyta</taxon>
        <taxon>Magnoliopsida</taxon>
        <taxon>eudicotyledons</taxon>
        <taxon>Gunneridae</taxon>
        <taxon>Pentapetalae</taxon>
        <taxon>rosids</taxon>
        <taxon>malvids</taxon>
        <taxon>Malvales</taxon>
        <taxon>Malvaceae</taxon>
        <taxon>Malvoideae</taxon>
        <taxon>Gossypium</taxon>
    </lineage>
</organism>
<gene>
    <name evidence="2" type="ORF">J1N35_043450</name>
</gene>
<proteinExistence type="predicted"/>
<accession>A0A9D3U7G4</accession>
<protein>
    <submittedName>
        <fullName evidence="2">Uncharacterized protein</fullName>
    </submittedName>
</protein>
<feature type="region of interest" description="Disordered" evidence="1">
    <location>
        <begin position="1"/>
        <end position="40"/>
    </location>
</feature>
<dbReference type="AlphaFoldDB" id="A0A9D3U7G4"/>
<sequence>MNFGKGRGVNPVIAITNGSMSEEDEPSYSEDGNGEKCKNGWPWKRIKWKDNVVRLLIAMVVGKRGREREN</sequence>
<evidence type="ECO:0000256" key="1">
    <source>
        <dbReference type="SAM" id="MobiDB-lite"/>
    </source>
</evidence>
<reference evidence="2 3" key="1">
    <citation type="journal article" date="2021" name="Plant Biotechnol. J.">
        <title>Multi-omics assisted identification of the key and species-specific regulatory components of drought-tolerant mechanisms in Gossypium stocksii.</title>
        <authorList>
            <person name="Yu D."/>
            <person name="Ke L."/>
            <person name="Zhang D."/>
            <person name="Wu Y."/>
            <person name="Sun Y."/>
            <person name="Mei J."/>
            <person name="Sun J."/>
            <person name="Sun Y."/>
        </authorList>
    </citation>
    <scope>NUCLEOTIDE SEQUENCE [LARGE SCALE GENOMIC DNA]</scope>
    <source>
        <strain evidence="3">cv. E1</strain>
        <tissue evidence="2">Leaf</tissue>
    </source>
</reference>
<dbReference type="EMBL" id="JAIQCV010000013">
    <property type="protein sequence ID" value="KAH1031276.1"/>
    <property type="molecule type" value="Genomic_DNA"/>
</dbReference>
<name>A0A9D3U7G4_9ROSI</name>
<evidence type="ECO:0000313" key="3">
    <source>
        <dbReference type="Proteomes" id="UP000828251"/>
    </source>
</evidence>
<dbReference type="Proteomes" id="UP000828251">
    <property type="component" value="Unassembled WGS sequence"/>
</dbReference>
<keyword evidence="3" id="KW-1185">Reference proteome</keyword>